<keyword evidence="2" id="KW-1185">Reference proteome</keyword>
<sequence>MVNVLTMDGTVTCGHVPPGTLRPTSAAKLAVRGFPVLVESSIAVIGPGCTAKQAGDAPCVKTGPIVAGRAVKLRAGGMPVILASLAGPTMGISGGVPGKLTVTAAQLKLVAS</sequence>
<accession>A0A1H2U8G1</accession>
<proteinExistence type="predicted"/>
<organism evidence="1 2">
    <name type="scientific">Amycolatopsis xylanica</name>
    <dbReference type="NCBI Taxonomy" id="589385"/>
    <lineage>
        <taxon>Bacteria</taxon>
        <taxon>Bacillati</taxon>
        <taxon>Actinomycetota</taxon>
        <taxon>Actinomycetes</taxon>
        <taxon>Pseudonocardiales</taxon>
        <taxon>Pseudonocardiaceae</taxon>
        <taxon>Amycolatopsis</taxon>
    </lineage>
</organism>
<dbReference type="Proteomes" id="UP000199515">
    <property type="component" value="Unassembled WGS sequence"/>
</dbReference>
<dbReference type="AlphaFoldDB" id="A0A1H2U8G1"/>
<dbReference type="RefSeq" id="WP_091286690.1">
    <property type="nucleotide sequence ID" value="NZ_FNON01000001.1"/>
</dbReference>
<evidence type="ECO:0000313" key="1">
    <source>
        <dbReference type="EMBL" id="SDW52503.1"/>
    </source>
</evidence>
<evidence type="ECO:0008006" key="3">
    <source>
        <dbReference type="Google" id="ProtNLM"/>
    </source>
</evidence>
<dbReference type="EMBL" id="FNON01000001">
    <property type="protein sequence ID" value="SDW52503.1"/>
    <property type="molecule type" value="Genomic_DNA"/>
</dbReference>
<evidence type="ECO:0000313" key="2">
    <source>
        <dbReference type="Proteomes" id="UP000199515"/>
    </source>
</evidence>
<gene>
    <name evidence="1" type="ORF">SAMN05421504_101818</name>
</gene>
<name>A0A1H2U8G1_9PSEU</name>
<dbReference type="STRING" id="589385.SAMN05421504_101818"/>
<reference evidence="1 2" key="1">
    <citation type="submission" date="2016-10" db="EMBL/GenBank/DDBJ databases">
        <authorList>
            <person name="de Groot N.N."/>
        </authorList>
    </citation>
    <scope>NUCLEOTIDE SEQUENCE [LARGE SCALE GENOMIC DNA]</scope>
    <source>
        <strain evidence="1 2">CPCC 202699</strain>
    </source>
</reference>
<protein>
    <recommendedName>
        <fullName evidence="3">PAAR motif-containing protein</fullName>
    </recommendedName>
</protein>